<reference evidence="1" key="1">
    <citation type="journal article" date="2014" name="Front. Microbiol.">
        <title>High frequency of phylogenetically diverse reductive dehalogenase-homologous genes in deep subseafloor sedimentary metagenomes.</title>
        <authorList>
            <person name="Kawai M."/>
            <person name="Futagami T."/>
            <person name="Toyoda A."/>
            <person name="Takaki Y."/>
            <person name="Nishi S."/>
            <person name="Hori S."/>
            <person name="Arai W."/>
            <person name="Tsubouchi T."/>
            <person name="Morono Y."/>
            <person name="Uchiyama I."/>
            <person name="Ito T."/>
            <person name="Fujiyama A."/>
            <person name="Inagaki F."/>
            <person name="Takami H."/>
        </authorList>
    </citation>
    <scope>NUCLEOTIDE SEQUENCE</scope>
    <source>
        <strain evidence="1">Expedition CK06-06</strain>
    </source>
</reference>
<organism evidence="1">
    <name type="scientific">marine sediment metagenome</name>
    <dbReference type="NCBI Taxonomy" id="412755"/>
    <lineage>
        <taxon>unclassified sequences</taxon>
        <taxon>metagenomes</taxon>
        <taxon>ecological metagenomes</taxon>
    </lineage>
</organism>
<dbReference type="AlphaFoldDB" id="X1RY63"/>
<comment type="caution">
    <text evidence="1">The sequence shown here is derived from an EMBL/GenBank/DDBJ whole genome shotgun (WGS) entry which is preliminary data.</text>
</comment>
<accession>X1RY63</accession>
<dbReference type="EMBL" id="BARW01003529">
    <property type="protein sequence ID" value="GAI68135.1"/>
    <property type="molecule type" value="Genomic_DNA"/>
</dbReference>
<evidence type="ECO:0000313" key="1">
    <source>
        <dbReference type="EMBL" id="GAI68135.1"/>
    </source>
</evidence>
<protein>
    <submittedName>
        <fullName evidence="1">Uncharacterized protein</fullName>
    </submittedName>
</protein>
<name>X1RY63_9ZZZZ</name>
<proteinExistence type="predicted"/>
<sequence>MEIGGRKLELGKGKRLLNKVSVSTITTGVPVEKVREVALGVDEDRVAAAVERITPEEIERVRVIEPIPEVKERPEEYMEEGLTSPW</sequence>
<gene>
    <name evidence="1" type="ORF">S12H4_08937</name>
</gene>